<feature type="region of interest" description="Disordered" evidence="2">
    <location>
        <begin position="1422"/>
        <end position="1466"/>
    </location>
</feature>
<gene>
    <name evidence="4" type="ORF">FA15DRAFT_623931</name>
</gene>
<feature type="compositionally biased region" description="Polar residues" evidence="2">
    <location>
        <begin position="865"/>
        <end position="875"/>
    </location>
</feature>
<dbReference type="SUPFAM" id="SSF81296">
    <property type="entry name" value="E set domains"/>
    <property type="match status" value="1"/>
</dbReference>
<dbReference type="STRING" id="230819.A0A5C3KZV0"/>
<name>A0A5C3KZV0_COPMA</name>
<proteinExistence type="predicted"/>
<dbReference type="OrthoDB" id="298939at2759"/>
<feature type="compositionally biased region" description="Low complexity" evidence="2">
    <location>
        <begin position="1031"/>
        <end position="1043"/>
    </location>
</feature>
<reference evidence="4 5" key="1">
    <citation type="journal article" date="2019" name="Nat. Ecol. Evol.">
        <title>Megaphylogeny resolves global patterns of mushroom evolution.</title>
        <authorList>
            <person name="Varga T."/>
            <person name="Krizsan K."/>
            <person name="Foldi C."/>
            <person name="Dima B."/>
            <person name="Sanchez-Garcia M."/>
            <person name="Sanchez-Ramirez S."/>
            <person name="Szollosi G.J."/>
            <person name="Szarkandi J.G."/>
            <person name="Papp V."/>
            <person name="Albert L."/>
            <person name="Andreopoulos W."/>
            <person name="Angelini C."/>
            <person name="Antonin V."/>
            <person name="Barry K.W."/>
            <person name="Bougher N.L."/>
            <person name="Buchanan P."/>
            <person name="Buyck B."/>
            <person name="Bense V."/>
            <person name="Catcheside P."/>
            <person name="Chovatia M."/>
            <person name="Cooper J."/>
            <person name="Damon W."/>
            <person name="Desjardin D."/>
            <person name="Finy P."/>
            <person name="Geml J."/>
            <person name="Haridas S."/>
            <person name="Hughes K."/>
            <person name="Justo A."/>
            <person name="Karasinski D."/>
            <person name="Kautmanova I."/>
            <person name="Kiss B."/>
            <person name="Kocsube S."/>
            <person name="Kotiranta H."/>
            <person name="LaButti K.M."/>
            <person name="Lechner B.E."/>
            <person name="Liimatainen K."/>
            <person name="Lipzen A."/>
            <person name="Lukacs Z."/>
            <person name="Mihaltcheva S."/>
            <person name="Morgado L.N."/>
            <person name="Niskanen T."/>
            <person name="Noordeloos M.E."/>
            <person name="Ohm R.A."/>
            <person name="Ortiz-Santana B."/>
            <person name="Ovrebo C."/>
            <person name="Racz N."/>
            <person name="Riley R."/>
            <person name="Savchenko A."/>
            <person name="Shiryaev A."/>
            <person name="Soop K."/>
            <person name="Spirin V."/>
            <person name="Szebenyi C."/>
            <person name="Tomsovsky M."/>
            <person name="Tulloss R.E."/>
            <person name="Uehling J."/>
            <person name="Grigoriev I.V."/>
            <person name="Vagvolgyi C."/>
            <person name="Papp T."/>
            <person name="Martin F.M."/>
            <person name="Miettinen O."/>
            <person name="Hibbett D.S."/>
            <person name="Nagy L.G."/>
        </authorList>
    </citation>
    <scope>NUCLEOTIDE SEQUENCE [LARGE SCALE GENOMIC DNA]</scope>
    <source>
        <strain evidence="4 5">CBS 121175</strain>
    </source>
</reference>
<feature type="compositionally biased region" description="Polar residues" evidence="2">
    <location>
        <begin position="1077"/>
        <end position="1097"/>
    </location>
</feature>
<sequence>MAHLQPMPVPEAMNATPHHSKVKVTVTLADPLFLAGDYVAGKVELECRADKGLGIGVIFVELFAIQELSSRNHSATSTFLHSKRLFQGPALPPSNAVYAHPQPGYPSLPPNYWQARKGISTFLFRIPLPESSPSSINFVTGLARVRYELRATVGVVWKGERRLVVDNHSIDVVSAFPYELSGAKGPEAVIIGESGKLWVHGALIGPVIVAGESACIELQVKNHSTKKNNGLTLSLTRTLLLPGSIGPGNPGVQLSDTLTHVPFRGPEYQIPPGAEGVATLVFDVPKHSRGIRGGILDGDETDPPRTTESLFEIRCSVDIRMTMGFGNKDLLLSIPVTVVHPKAVPPEPMSPPSAPALTPIAAPYTPQYAAYAAPPLPISPFVVDHQQRQVWLPPLHPYSQPFPHPHMMHDMHHYVATPPPQQLLALPTGHYGTTIPRPVSAGGNVSQPDTFTLPAVQNVSGLPTTSTGHPWIGAEVAIADISAELDTEEGKGQRALRVSQHLRLSSRTRSVSPQSHRFPMGYQQNADAVEQTTPGRQPAIQPQTPTSPLLLDRLGNLSLPAKTGGVVHSPRPQLTPKHSYNNLRPNAPPKSERVEELERMADVVVAQAMDLSGDIPKDDLLQPAISADGQIRSVNPKEEEVAELNKTLPAPPVPSGKYKPTSPPAKSALNSLFKDPPIPHTKSAPVLLPSDKAPPTPTLQAVLPKRYPRSNINDFLAPGDSESGLDALERRLLAEVGTRKFDKTKGDSKRPDVRAVMGVGPINIPMKSPEPLNDSAISSLTLANDHRSVDEEANRDASPNLLLDLDADRADSDVDNEARTHRGGWSRSASGDERGRSVGRIGLELSEDALMSLGPMHRREEADTNQRGSTPTKLSAGSGKSKDKDKRSTGKKKDRVTKVERAKTKTEAKGRVAAWLGQIVPAEPPQEEVIPPSPSVARRAASVLRDSPPLEPEADDDVRLIGSIPPPPPPPEPADTNAEEKDISSAPNPRSSGFVPIHSLKRDTLPSHPVIEREMTVVEESRRITDMWAESPTVAKTPTAKTPATPPARPPVSTKPYAAILRDPAPQSIRTDRRVSPPSSKGHTITLGNAAAGSSNIVKGDPNPATKSAAPISNNAWRLAEPPFVTKAKPTLPPPPPPKPKNINLVKPVIRPPDFPPLPSRKQDPEIKYDVRSARGGKGGKVAAVTAMWASVAATGPPIKTRQPQKNDGLKLVQQNQVAGESMIDKPVPRLVGKIALPGLVKSDVAGGKSKSDVTSTSTAHTRQGAAPVAKPSPSQDKPLQDSFRPPRKPSATQNLANTNALGGVAIALARSKSAETSNALNKGRVIGDIKSKTPGKTTPNSLSTPSSGEPRFLDLASGTGAGGRRANGANLKPIIKSTSVPAVISSSHAVPVLSSTASLARPAVATPRVTANVVSKTSDFVVPKSDRPSTDRRLGISPSLAPIASSNASSSVPPSTKSPPPDLAFGQARLRDLIKKYQSQTT</sequence>
<organism evidence="4 5">
    <name type="scientific">Coprinopsis marcescibilis</name>
    <name type="common">Agaric fungus</name>
    <name type="synonym">Psathyrella marcescibilis</name>
    <dbReference type="NCBI Taxonomy" id="230819"/>
    <lineage>
        <taxon>Eukaryota</taxon>
        <taxon>Fungi</taxon>
        <taxon>Dikarya</taxon>
        <taxon>Basidiomycota</taxon>
        <taxon>Agaricomycotina</taxon>
        <taxon>Agaricomycetes</taxon>
        <taxon>Agaricomycetidae</taxon>
        <taxon>Agaricales</taxon>
        <taxon>Agaricineae</taxon>
        <taxon>Psathyrellaceae</taxon>
        <taxon>Coprinopsis</taxon>
    </lineage>
</organism>
<dbReference type="InterPro" id="IPR014752">
    <property type="entry name" value="Arrestin-like_C"/>
</dbReference>
<feature type="region of interest" description="Disordered" evidence="2">
    <location>
        <begin position="635"/>
        <end position="692"/>
    </location>
</feature>
<feature type="compositionally biased region" description="Basic and acidic residues" evidence="2">
    <location>
        <begin position="896"/>
        <end position="910"/>
    </location>
</feature>
<dbReference type="PANTHER" id="PTHR13037:SF24">
    <property type="entry name" value="POLYCOMB PROTEIN PCL-RELATED"/>
    <property type="match status" value="1"/>
</dbReference>
<evidence type="ECO:0000259" key="3">
    <source>
        <dbReference type="Pfam" id="PF00339"/>
    </source>
</evidence>
<keyword evidence="5" id="KW-1185">Reference proteome</keyword>
<feature type="compositionally biased region" description="Basic and acidic residues" evidence="2">
    <location>
        <begin position="1000"/>
        <end position="1025"/>
    </location>
</feature>
<feature type="compositionally biased region" description="Polar residues" evidence="2">
    <location>
        <begin position="1253"/>
        <end position="1262"/>
    </location>
</feature>
<dbReference type="Proteomes" id="UP000307440">
    <property type="component" value="Unassembled WGS sequence"/>
</dbReference>
<feature type="region of interest" description="Disordered" evidence="2">
    <location>
        <begin position="562"/>
        <end position="589"/>
    </location>
</feature>
<evidence type="ECO:0000313" key="5">
    <source>
        <dbReference type="Proteomes" id="UP000307440"/>
    </source>
</evidence>
<feature type="compositionally biased region" description="Pro residues" evidence="2">
    <location>
        <begin position="1131"/>
        <end position="1140"/>
    </location>
</feature>
<feature type="compositionally biased region" description="Polar residues" evidence="2">
    <location>
        <begin position="1335"/>
        <end position="1348"/>
    </location>
</feature>
<accession>A0A5C3KZV0</accession>
<protein>
    <recommendedName>
        <fullName evidence="3">Arrestin-like N-terminal domain-containing protein</fullName>
    </recommendedName>
</protein>
<feature type="compositionally biased region" description="Pro residues" evidence="2">
    <location>
        <begin position="964"/>
        <end position="973"/>
    </location>
</feature>
<dbReference type="EMBL" id="ML210267">
    <property type="protein sequence ID" value="TFK21478.1"/>
    <property type="molecule type" value="Genomic_DNA"/>
</dbReference>
<dbReference type="PANTHER" id="PTHR13037">
    <property type="entry name" value="FORMIN"/>
    <property type="match status" value="1"/>
</dbReference>
<keyword evidence="1" id="KW-0945">Host-virus interaction</keyword>
<feature type="region of interest" description="Disordered" evidence="2">
    <location>
        <begin position="1125"/>
        <end position="1165"/>
    </location>
</feature>
<dbReference type="Gene3D" id="2.60.40.640">
    <property type="match status" value="1"/>
</dbReference>
<feature type="compositionally biased region" description="Basic and acidic residues" evidence="2">
    <location>
        <begin position="1425"/>
        <end position="1435"/>
    </location>
</feature>
<evidence type="ECO:0000313" key="4">
    <source>
        <dbReference type="EMBL" id="TFK21478.1"/>
    </source>
</evidence>
<feature type="compositionally biased region" description="Basic and acidic residues" evidence="2">
    <location>
        <begin position="784"/>
        <end position="795"/>
    </location>
</feature>
<evidence type="ECO:0000256" key="2">
    <source>
        <dbReference type="SAM" id="MobiDB-lite"/>
    </source>
</evidence>
<feature type="region of interest" description="Disordered" evidence="2">
    <location>
        <begin position="760"/>
        <end position="1113"/>
    </location>
</feature>
<feature type="compositionally biased region" description="Pro residues" evidence="2">
    <location>
        <begin position="1150"/>
        <end position="1159"/>
    </location>
</feature>
<evidence type="ECO:0000256" key="1">
    <source>
        <dbReference type="ARBA" id="ARBA00022581"/>
    </source>
</evidence>
<dbReference type="InterPro" id="IPR014756">
    <property type="entry name" value="Ig_E-set"/>
</dbReference>
<feature type="domain" description="Arrestin-like N-terminal" evidence="3">
    <location>
        <begin position="29"/>
        <end position="161"/>
    </location>
</feature>
<dbReference type="Pfam" id="PF00339">
    <property type="entry name" value="Arrestin_N"/>
    <property type="match status" value="1"/>
</dbReference>
<feature type="compositionally biased region" description="Basic and acidic residues" evidence="2">
    <location>
        <begin position="806"/>
        <end position="820"/>
    </location>
</feature>
<feature type="region of interest" description="Disordered" evidence="2">
    <location>
        <begin position="1326"/>
        <end position="1352"/>
    </location>
</feature>
<dbReference type="InterPro" id="IPR011021">
    <property type="entry name" value="Arrestin-like_N"/>
</dbReference>
<feature type="region of interest" description="Disordered" evidence="2">
    <location>
        <begin position="1242"/>
        <end position="1299"/>
    </location>
</feature>
<feature type="compositionally biased region" description="Low complexity" evidence="2">
    <location>
        <begin position="1438"/>
        <end position="1456"/>
    </location>
</feature>